<name>A0ABN6SCN8_9BIFI</name>
<evidence type="ECO:0000259" key="4">
    <source>
        <dbReference type="Pfam" id="PF03816"/>
    </source>
</evidence>
<dbReference type="Gene3D" id="3.40.630.190">
    <property type="entry name" value="LCP protein"/>
    <property type="match status" value="1"/>
</dbReference>
<feature type="domain" description="Cell envelope-related transcriptional attenuator" evidence="4">
    <location>
        <begin position="120"/>
        <end position="285"/>
    </location>
</feature>
<sequence length="468" mass="49874">MTSHKKDSHTLPNVGGKASLGPRHSLGFRVSHRVRSGIAIVLCALVAFTASFISAAAIETMGIINIVQIPKRPNEKQREPEDIYKGKALNILVLGQDTREGAGNEAIGGGAPDEAGNHQSDTAMVAQISADRTYINLVPIPRDSMVNAPACVTSKGDTIAARRYVMFNSIFALGYQEGGDIASAASCSLTAVNTLTGLDIQQFVVADFNGMKDMIDALGGVDICIPVNTQDDYTGLDLRKGLQHLDGTSATQYARMRHGTGTDGSDIMRTTRQQYLVKTLMNEAHSKEVYSNFGKLYQLAKTSLSALQLSEGLGNLGTLYGLADSLKNIDSTHIYSRTLPVDPDPNNPKARVVWAKGAQDVWETLKAEKPLTDDHMYKDNAADPSASATENAQTSEQDGTQAPSSTPAQPAPDPKTGLIEQNGQLIDPVTGGIVDPEDGSIRDANSGQYIGIADRYLSATVCAVPAQK</sequence>
<dbReference type="PANTHER" id="PTHR33392:SF6">
    <property type="entry name" value="POLYISOPRENYL-TEICHOIC ACID--PEPTIDOGLYCAN TEICHOIC ACID TRANSFERASE TAGU"/>
    <property type="match status" value="1"/>
</dbReference>
<evidence type="ECO:0000313" key="6">
    <source>
        <dbReference type="Proteomes" id="UP001321766"/>
    </source>
</evidence>
<evidence type="ECO:0000256" key="3">
    <source>
        <dbReference type="SAM" id="Phobius"/>
    </source>
</evidence>
<keyword evidence="6" id="KW-1185">Reference proteome</keyword>
<proteinExistence type="inferred from homology"/>
<feature type="region of interest" description="Disordered" evidence="2">
    <location>
        <begin position="372"/>
        <end position="419"/>
    </location>
</feature>
<dbReference type="NCBIfam" id="TIGR00350">
    <property type="entry name" value="lytR_cpsA_psr"/>
    <property type="match status" value="1"/>
</dbReference>
<comment type="similarity">
    <text evidence="1">Belongs to the LytR/CpsA/Psr (LCP) family.</text>
</comment>
<keyword evidence="3" id="KW-1133">Transmembrane helix</keyword>
<accession>A0ABN6SCN8</accession>
<gene>
    <name evidence="5" type="ORF">KIM372_07840</name>
</gene>
<feature type="compositionally biased region" description="Polar residues" evidence="2">
    <location>
        <begin position="386"/>
        <end position="399"/>
    </location>
</feature>
<dbReference type="EMBL" id="AP026798">
    <property type="protein sequence ID" value="BDR52877.1"/>
    <property type="molecule type" value="Genomic_DNA"/>
</dbReference>
<evidence type="ECO:0000256" key="1">
    <source>
        <dbReference type="ARBA" id="ARBA00006068"/>
    </source>
</evidence>
<dbReference type="InterPro" id="IPR050922">
    <property type="entry name" value="LytR/CpsA/Psr_CW_biosynth"/>
</dbReference>
<dbReference type="Proteomes" id="UP001321766">
    <property type="component" value="Chromosome"/>
</dbReference>
<evidence type="ECO:0000256" key="2">
    <source>
        <dbReference type="SAM" id="MobiDB-lite"/>
    </source>
</evidence>
<protein>
    <submittedName>
        <fullName evidence="5">Transcriptional regulator</fullName>
    </submittedName>
</protein>
<organism evidence="5 6">
    <name type="scientific">Bombiscardovia nodaiensis</name>
    <dbReference type="NCBI Taxonomy" id="2932181"/>
    <lineage>
        <taxon>Bacteria</taxon>
        <taxon>Bacillati</taxon>
        <taxon>Actinomycetota</taxon>
        <taxon>Actinomycetes</taxon>
        <taxon>Bifidobacteriales</taxon>
        <taxon>Bifidobacteriaceae</taxon>
        <taxon>Bombiscardovia</taxon>
    </lineage>
</organism>
<reference evidence="5 6" key="1">
    <citation type="journal article" date="2023" name="Microbiol. Spectr.">
        <title>Symbiosis of Carpenter Bees with Uncharacterized Lactic Acid Bacteria Showing NAD Auxotrophy.</title>
        <authorList>
            <person name="Kawasaki S."/>
            <person name="Ozawa K."/>
            <person name="Mori T."/>
            <person name="Yamamoto A."/>
            <person name="Ito M."/>
            <person name="Ohkuma M."/>
            <person name="Sakamoto M."/>
            <person name="Matsutani M."/>
        </authorList>
    </citation>
    <scope>NUCLEOTIDE SEQUENCE [LARGE SCALE GENOMIC DNA]</scope>
    <source>
        <strain evidence="5 6">Kim37-2</strain>
    </source>
</reference>
<feature type="transmembrane region" description="Helical" evidence="3">
    <location>
        <begin position="38"/>
        <end position="58"/>
    </location>
</feature>
<dbReference type="Pfam" id="PF03816">
    <property type="entry name" value="LytR_cpsA_psr"/>
    <property type="match status" value="1"/>
</dbReference>
<keyword evidence="3" id="KW-0812">Transmembrane</keyword>
<keyword evidence="3" id="KW-0472">Membrane</keyword>
<dbReference type="PANTHER" id="PTHR33392">
    <property type="entry name" value="POLYISOPRENYL-TEICHOIC ACID--PEPTIDOGLYCAN TEICHOIC ACID TRANSFERASE TAGU"/>
    <property type="match status" value="1"/>
</dbReference>
<dbReference type="InterPro" id="IPR004474">
    <property type="entry name" value="LytR_CpsA_psr"/>
</dbReference>
<evidence type="ECO:0000313" key="5">
    <source>
        <dbReference type="EMBL" id="BDR52877.1"/>
    </source>
</evidence>
<feature type="compositionally biased region" description="Basic and acidic residues" evidence="2">
    <location>
        <begin position="372"/>
        <end position="381"/>
    </location>
</feature>